<keyword evidence="12 13" id="KW-0275">Fatty acid biosynthesis</keyword>
<evidence type="ECO:0000256" key="6">
    <source>
        <dbReference type="ARBA" id="ARBA00022832"/>
    </source>
</evidence>
<feature type="chain" id="PRO_5043867257" description="Fatty acid desaturase domain-containing protein" evidence="16">
    <location>
        <begin position="19"/>
        <end position="546"/>
    </location>
</feature>
<dbReference type="GO" id="GO:0016717">
    <property type="term" value="F:oxidoreductase activity, acting on paired donors, with oxidation of a pair of donors resulting in the reduction of molecular oxygen to two molecules of water"/>
    <property type="evidence" value="ECO:0007669"/>
    <property type="project" value="InterPro"/>
</dbReference>
<evidence type="ECO:0000256" key="3">
    <source>
        <dbReference type="ARBA" id="ARBA00009295"/>
    </source>
</evidence>
<evidence type="ECO:0000256" key="12">
    <source>
        <dbReference type="ARBA" id="ARBA00023160"/>
    </source>
</evidence>
<comment type="similarity">
    <text evidence="3 13">Belongs to the fatty acid desaturase type 1 family.</text>
</comment>
<dbReference type="GO" id="GO:0005789">
    <property type="term" value="C:endoplasmic reticulum membrane"/>
    <property type="evidence" value="ECO:0007669"/>
    <property type="project" value="TreeGrafter"/>
</dbReference>
<keyword evidence="9" id="KW-0408">Iron</keyword>
<keyword evidence="19" id="KW-1185">Reference proteome</keyword>
<dbReference type="PANTHER" id="PTHR11351">
    <property type="entry name" value="ACYL-COA DESATURASE"/>
    <property type="match status" value="1"/>
</dbReference>
<keyword evidence="11 15" id="KW-0472">Membrane</keyword>
<dbReference type="Pfam" id="PF00487">
    <property type="entry name" value="FA_desaturase"/>
    <property type="match status" value="1"/>
</dbReference>
<dbReference type="Proteomes" id="UP001485043">
    <property type="component" value="Unassembled WGS sequence"/>
</dbReference>
<keyword evidence="7 15" id="KW-1133">Transmembrane helix</keyword>
<evidence type="ECO:0000259" key="17">
    <source>
        <dbReference type="Pfam" id="PF00487"/>
    </source>
</evidence>
<proteinExistence type="inferred from homology"/>
<evidence type="ECO:0000256" key="1">
    <source>
        <dbReference type="ARBA" id="ARBA00004141"/>
    </source>
</evidence>
<keyword evidence="16" id="KW-0732">Signal</keyword>
<comment type="domain">
    <text evidence="13">The histidine box domains are involved in binding the catalytic metal ions.</text>
</comment>
<dbReference type="PRINTS" id="PR00075">
    <property type="entry name" value="FACDDSATRASE"/>
</dbReference>
<keyword evidence="8 13" id="KW-0560">Oxidoreductase</keyword>
<evidence type="ECO:0000256" key="5">
    <source>
        <dbReference type="ARBA" id="ARBA00022692"/>
    </source>
</evidence>
<evidence type="ECO:0000256" key="4">
    <source>
        <dbReference type="ARBA" id="ARBA00022516"/>
    </source>
</evidence>
<dbReference type="EMBL" id="JALJOV010000987">
    <property type="protein sequence ID" value="KAK9857168.1"/>
    <property type="molecule type" value="Genomic_DNA"/>
</dbReference>
<dbReference type="CDD" id="cd03505">
    <property type="entry name" value="Delta9-FADS-like"/>
    <property type="match status" value="1"/>
</dbReference>
<protein>
    <recommendedName>
        <fullName evidence="17">Fatty acid desaturase domain-containing protein</fullName>
    </recommendedName>
</protein>
<organism evidence="18 19">
    <name type="scientific">Apatococcus fuscideae</name>
    <dbReference type="NCBI Taxonomy" id="2026836"/>
    <lineage>
        <taxon>Eukaryota</taxon>
        <taxon>Viridiplantae</taxon>
        <taxon>Chlorophyta</taxon>
        <taxon>core chlorophytes</taxon>
        <taxon>Trebouxiophyceae</taxon>
        <taxon>Chlorellales</taxon>
        <taxon>Chlorellaceae</taxon>
        <taxon>Apatococcus</taxon>
    </lineage>
</organism>
<sequence>MLLPLLLVFFSTADGTRSSCNAWLSKSLRHSCTLPEGFHRHHFYISLSTIPARLPFLQPVLRNLVRQTQAADAIFLALPVFSSRESRCYRIPHYLKADPELRPIRVLRSDIDYGPATKVIPLLQLIQSSGLPLLQNVRILVLDDDQLYPLNMVETYKRWSNERADSALTMRGHKLPAVASARQEPGRPQPLKTRAAAAEVEADVIPRSSDQPLNLNLLSYSAQYDRLFSQPIDAKKPVPKPSKEAQQEEEDAKKVLLSDVHSTQKTRLFTKRSWEPTDKAYVGFMLFVHGLCLLAPFTFSWANLGLFAVSYFITGCLGITLSFHRQISHRSFQTPKWLEYALAYCGVLAVQGDPIEWASSHRYHHLHTDTPLDPHSPYEGFWWSHMGWLLDNKATLDRVGTRGNTSDLEAQPFYTWIKKTYTWHVVAQLAALFLLGGLPGLVWGGALRIAWVYHITWFVNSASHVWGRQTYNTGDLSRNNWWVAVLAFGEGWHNNHHAFEFSARHGLKWWQLDPTWMVISFFKSLGLAQNVKLPTDKQKARLEFGV</sequence>
<dbReference type="PANTHER" id="PTHR11351:SF31">
    <property type="entry name" value="DESATURASE 1, ISOFORM A-RELATED"/>
    <property type="match status" value="1"/>
</dbReference>
<comment type="cofactor">
    <cofactor evidence="13">
        <name>Fe(2+)</name>
        <dbReference type="ChEBI" id="CHEBI:29033"/>
    </cofactor>
</comment>
<dbReference type="InterPro" id="IPR005804">
    <property type="entry name" value="FA_desaturase_dom"/>
</dbReference>
<evidence type="ECO:0000313" key="18">
    <source>
        <dbReference type="EMBL" id="KAK9857168.1"/>
    </source>
</evidence>
<evidence type="ECO:0000313" key="19">
    <source>
        <dbReference type="Proteomes" id="UP001485043"/>
    </source>
</evidence>
<keyword evidence="5 13" id="KW-0812">Transmembrane</keyword>
<reference evidence="18 19" key="1">
    <citation type="journal article" date="2024" name="Nat. Commun.">
        <title>Phylogenomics reveals the evolutionary origins of lichenization in chlorophyte algae.</title>
        <authorList>
            <person name="Puginier C."/>
            <person name="Libourel C."/>
            <person name="Otte J."/>
            <person name="Skaloud P."/>
            <person name="Haon M."/>
            <person name="Grisel S."/>
            <person name="Petersen M."/>
            <person name="Berrin J.G."/>
            <person name="Delaux P.M."/>
            <person name="Dal Grande F."/>
            <person name="Keller J."/>
        </authorList>
    </citation>
    <scope>NUCLEOTIDE SEQUENCE [LARGE SCALE GENOMIC DNA]</scope>
    <source>
        <strain evidence="18 19">SAG 2523</strain>
    </source>
</reference>
<dbReference type="GO" id="GO:0042761">
    <property type="term" value="P:very long-chain fatty acid biosynthetic process"/>
    <property type="evidence" value="ECO:0007669"/>
    <property type="project" value="TreeGrafter"/>
</dbReference>
<feature type="signal peptide" evidence="16">
    <location>
        <begin position="1"/>
        <end position="18"/>
    </location>
</feature>
<evidence type="ECO:0000256" key="11">
    <source>
        <dbReference type="ARBA" id="ARBA00023136"/>
    </source>
</evidence>
<comment type="caution">
    <text evidence="18">The sequence shown here is derived from an EMBL/GenBank/DDBJ whole genome shotgun (WGS) entry which is preliminary data.</text>
</comment>
<feature type="compositionally biased region" description="Basic and acidic residues" evidence="14">
    <location>
        <begin position="233"/>
        <end position="254"/>
    </location>
</feature>
<keyword evidence="6" id="KW-0276">Fatty acid metabolism</keyword>
<evidence type="ECO:0000256" key="7">
    <source>
        <dbReference type="ARBA" id="ARBA00022989"/>
    </source>
</evidence>
<evidence type="ECO:0000256" key="2">
    <source>
        <dbReference type="ARBA" id="ARBA00005189"/>
    </source>
</evidence>
<comment type="subcellular location">
    <subcellularLocation>
        <location evidence="1">Membrane</location>
        <topology evidence="1">Multi-pass membrane protein</topology>
    </subcellularLocation>
</comment>
<feature type="region of interest" description="Disordered" evidence="14">
    <location>
        <begin position="232"/>
        <end position="254"/>
    </location>
</feature>
<keyword evidence="10" id="KW-0443">Lipid metabolism</keyword>
<keyword evidence="4 13" id="KW-0444">Lipid biosynthesis</keyword>
<accession>A0AAW1SUC2</accession>
<dbReference type="InterPro" id="IPR015876">
    <property type="entry name" value="Acyl-CoA_DS"/>
</dbReference>
<evidence type="ECO:0000256" key="8">
    <source>
        <dbReference type="ARBA" id="ARBA00023002"/>
    </source>
</evidence>
<feature type="transmembrane region" description="Helical" evidence="15">
    <location>
        <begin position="305"/>
        <end position="323"/>
    </location>
</feature>
<dbReference type="AlphaFoldDB" id="A0AAW1SUC2"/>
<comment type="pathway">
    <text evidence="2">Lipid metabolism.</text>
</comment>
<evidence type="ECO:0000256" key="13">
    <source>
        <dbReference type="RuleBase" id="RU000581"/>
    </source>
</evidence>
<feature type="domain" description="Fatty acid desaturase" evidence="17">
    <location>
        <begin position="301"/>
        <end position="516"/>
    </location>
</feature>
<evidence type="ECO:0000256" key="15">
    <source>
        <dbReference type="SAM" id="Phobius"/>
    </source>
</evidence>
<evidence type="ECO:0000256" key="10">
    <source>
        <dbReference type="ARBA" id="ARBA00023098"/>
    </source>
</evidence>
<gene>
    <name evidence="18" type="ORF">WJX84_000616</name>
</gene>
<evidence type="ECO:0000256" key="16">
    <source>
        <dbReference type="SAM" id="SignalP"/>
    </source>
</evidence>
<feature type="transmembrane region" description="Helical" evidence="15">
    <location>
        <begin position="421"/>
        <end position="443"/>
    </location>
</feature>
<evidence type="ECO:0000256" key="9">
    <source>
        <dbReference type="ARBA" id="ARBA00023004"/>
    </source>
</evidence>
<name>A0AAW1SUC2_9CHLO</name>
<evidence type="ECO:0000256" key="14">
    <source>
        <dbReference type="SAM" id="MobiDB-lite"/>
    </source>
</evidence>